<dbReference type="KEGG" id="dge:Dgeo_1468"/>
<proteinExistence type="predicted"/>
<evidence type="ECO:0000313" key="2">
    <source>
        <dbReference type="Proteomes" id="UP000002431"/>
    </source>
</evidence>
<dbReference type="RefSeq" id="WP_011530597.1">
    <property type="nucleotide sequence ID" value="NC_008025.1"/>
</dbReference>
<protein>
    <submittedName>
        <fullName evidence="1">Uncharacterized protein</fullName>
    </submittedName>
</protein>
<dbReference type="EMBL" id="CP000359">
    <property type="protein sequence ID" value="ABF45763.1"/>
    <property type="molecule type" value="Genomic_DNA"/>
</dbReference>
<dbReference type="HOGENOM" id="CLU_075028_0_0_0"/>
<keyword evidence="2" id="KW-1185">Reference proteome</keyword>
<gene>
    <name evidence="1" type="ordered locus">Dgeo_1468</name>
</gene>
<organism evidence="1 2">
    <name type="scientific">Deinococcus geothermalis (strain DSM 11300 / CIP 105573 / AG-3a)</name>
    <dbReference type="NCBI Taxonomy" id="319795"/>
    <lineage>
        <taxon>Bacteria</taxon>
        <taxon>Thermotogati</taxon>
        <taxon>Deinococcota</taxon>
        <taxon>Deinococci</taxon>
        <taxon>Deinococcales</taxon>
        <taxon>Deinococcaceae</taxon>
        <taxon>Deinococcus</taxon>
    </lineage>
</organism>
<accession>Q1IYC1</accession>
<dbReference type="eggNOG" id="ENOG502ZAZF">
    <property type="taxonomic scope" value="Bacteria"/>
</dbReference>
<dbReference type="Proteomes" id="UP000002431">
    <property type="component" value="Chromosome"/>
</dbReference>
<dbReference type="AlphaFoldDB" id="Q1IYC1"/>
<reference evidence="1" key="1">
    <citation type="submission" date="2006-04" db="EMBL/GenBank/DDBJ databases">
        <title>Complete sequence of chromosome of Deinococcus geothermalis DSM 11300.</title>
        <authorList>
            <consortium name="US DOE Joint Genome Institute"/>
            <person name="Copeland A."/>
            <person name="Lucas S."/>
            <person name="Lapidus A."/>
            <person name="Barry K."/>
            <person name="Detter J.C."/>
            <person name="Glavina del Rio T."/>
            <person name="Hammon N."/>
            <person name="Israni S."/>
            <person name="Dalin E."/>
            <person name="Tice H."/>
            <person name="Pitluck S."/>
            <person name="Brettin T."/>
            <person name="Bruce D."/>
            <person name="Han C."/>
            <person name="Tapia R."/>
            <person name="Saunders E."/>
            <person name="Gilna P."/>
            <person name="Schmutz J."/>
            <person name="Larimer F."/>
            <person name="Land M."/>
            <person name="Hauser L."/>
            <person name="Kyrpides N."/>
            <person name="Kim E."/>
            <person name="Daly M.J."/>
            <person name="Fredrickson J.K."/>
            <person name="Makarova K.S."/>
            <person name="Gaidamakova E.K."/>
            <person name="Zhai M."/>
            <person name="Richardson P."/>
        </authorList>
    </citation>
    <scope>NUCLEOTIDE SEQUENCE</scope>
    <source>
        <strain evidence="1">DSM 11300</strain>
    </source>
</reference>
<name>Q1IYC1_DEIGD</name>
<evidence type="ECO:0000313" key="1">
    <source>
        <dbReference type="EMBL" id="ABF45763.1"/>
    </source>
</evidence>
<sequence>MPDPEADAALLELWDLWVRAGDGRMPLTLLPDLGDLLRLHPQFNAGTVVEVLRHLQARGLDVPEVLWASGPDPDHPLRDALPAAHFLLRELPLPFAEAETDHAQLVAFLNQYPQGRERLRAAEQAEQAFATVLTAPLTVQRALSEELQVATRTYHAAIRAALGEGPGTRWRERRLKAVTSALAAVTEGVVLLPLDDLPDLLAELPAARLPDLTGFMPGETSRLRALADRAWQLREDDDLGALLEALERETGDAVTPRVELDAAAAGIYLAVGDLESARALLERAAHGLTDDLPRSLPGLVLARLGQVRDAQGDRELAQRSYRALLALSYAPAFAREAAEAGLRAPFRLDLA</sequence>
<dbReference type="STRING" id="319795.Dgeo_1468"/>